<gene>
    <name evidence="21" type="primary">PPM1F</name>
</gene>
<dbReference type="GO" id="GO:0035556">
    <property type="term" value="P:intracellular signal transduction"/>
    <property type="evidence" value="ECO:0007669"/>
    <property type="project" value="UniProtKB-ARBA"/>
</dbReference>
<dbReference type="InterPro" id="IPR000222">
    <property type="entry name" value="PP2C_BS"/>
</dbReference>
<dbReference type="PANTHER" id="PTHR13832:SF233">
    <property type="entry name" value="PROTEIN PHOSPHATASE 1F"/>
    <property type="match status" value="1"/>
</dbReference>
<dbReference type="GO" id="GO:0005829">
    <property type="term" value="C:cytosol"/>
    <property type="evidence" value="ECO:0007669"/>
    <property type="project" value="TreeGrafter"/>
</dbReference>
<dbReference type="GO" id="GO:0006915">
    <property type="term" value="P:apoptotic process"/>
    <property type="evidence" value="ECO:0007669"/>
    <property type="project" value="UniProtKB-KW"/>
</dbReference>
<dbReference type="GO" id="GO:0005634">
    <property type="term" value="C:nucleus"/>
    <property type="evidence" value="ECO:0007669"/>
    <property type="project" value="TreeGrafter"/>
</dbReference>
<evidence type="ECO:0000256" key="15">
    <source>
        <dbReference type="ARBA" id="ARBA00062034"/>
    </source>
</evidence>
<dbReference type="CTD" id="9647"/>
<dbReference type="AlphaFoldDB" id="A0A6P8S8C9"/>
<comment type="catalytic activity">
    <reaction evidence="12">
        <text>O-phospho-L-seryl-[protein] + H2O = L-seryl-[protein] + phosphate</text>
        <dbReference type="Rhea" id="RHEA:20629"/>
        <dbReference type="Rhea" id="RHEA-COMP:9863"/>
        <dbReference type="Rhea" id="RHEA-COMP:11604"/>
        <dbReference type="ChEBI" id="CHEBI:15377"/>
        <dbReference type="ChEBI" id="CHEBI:29999"/>
        <dbReference type="ChEBI" id="CHEBI:43474"/>
        <dbReference type="ChEBI" id="CHEBI:83421"/>
        <dbReference type="EC" id="3.1.3.16"/>
    </reaction>
</comment>
<dbReference type="PROSITE" id="PS01032">
    <property type="entry name" value="PPM_1"/>
    <property type="match status" value="1"/>
</dbReference>
<evidence type="ECO:0000256" key="17">
    <source>
        <dbReference type="ARBA" id="ARBA00078783"/>
    </source>
</evidence>
<comment type="cofactor">
    <cofactor evidence="1">
        <name>Mn(2+)</name>
        <dbReference type="ChEBI" id="CHEBI:29035"/>
    </cofactor>
</comment>
<name>A0A6P8S8C9_GEOSA</name>
<accession>A0A6P8S8C9</accession>
<keyword evidence="7" id="KW-0479">Metal-binding</keyword>
<dbReference type="SMART" id="SM00332">
    <property type="entry name" value="PP2Cc"/>
    <property type="match status" value="1"/>
</dbReference>
<keyword evidence="11" id="KW-0464">Manganese</keyword>
<dbReference type="EC" id="3.1.3.16" evidence="4"/>
<keyword evidence="20" id="KW-1185">Reference proteome</keyword>
<evidence type="ECO:0000256" key="1">
    <source>
        <dbReference type="ARBA" id="ARBA00001936"/>
    </source>
</evidence>
<dbReference type="Pfam" id="PF00481">
    <property type="entry name" value="PP2C"/>
    <property type="match status" value="1"/>
</dbReference>
<dbReference type="FunFam" id="3.60.40.10:FF:000032">
    <property type="entry name" value="Protein phosphatase, Mg2+/Mn2+-dependent, 1F"/>
    <property type="match status" value="1"/>
</dbReference>
<evidence type="ECO:0000256" key="14">
    <source>
        <dbReference type="ARBA" id="ARBA00056926"/>
    </source>
</evidence>
<protein>
    <recommendedName>
        <fullName evidence="16">Protein phosphatase 1F</fullName>
        <ecNumber evidence="4">3.1.3.16</ecNumber>
    </recommendedName>
    <alternativeName>
        <fullName evidence="17">Ca(2+)/calmodulin-dependent protein kinase phosphatase</fullName>
    </alternativeName>
</protein>
<dbReference type="InterPro" id="IPR001932">
    <property type="entry name" value="PPM-type_phosphatase-like_dom"/>
</dbReference>
<dbReference type="OrthoDB" id="10264738at2759"/>
<evidence type="ECO:0000256" key="18">
    <source>
        <dbReference type="RuleBase" id="RU003465"/>
    </source>
</evidence>
<comment type="cofactor">
    <cofactor evidence="2">
        <name>Mg(2+)</name>
        <dbReference type="ChEBI" id="CHEBI:18420"/>
    </cofactor>
</comment>
<dbReference type="GO" id="GO:0004722">
    <property type="term" value="F:protein serine/threonine phosphatase activity"/>
    <property type="evidence" value="ECO:0007669"/>
    <property type="project" value="UniProtKB-EC"/>
</dbReference>
<evidence type="ECO:0000313" key="20">
    <source>
        <dbReference type="Proteomes" id="UP000515159"/>
    </source>
</evidence>
<reference evidence="21" key="1">
    <citation type="submission" date="2025-08" db="UniProtKB">
        <authorList>
            <consortium name="RefSeq"/>
        </authorList>
    </citation>
    <scope>IDENTIFICATION</scope>
</reference>
<dbReference type="SUPFAM" id="SSF81606">
    <property type="entry name" value="PP2C-like"/>
    <property type="match status" value="1"/>
</dbReference>
<evidence type="ECO:0000256" key="6">
    <source>
        <dbReference type="ARBA" id="ARBA00022703"/>
    </source>
</evidence>
<evidence type="ECO:0000256" key="11">
    <source>
        <dbReference type="ARBA" id="ARBA00023211"/>
    </source>
</evidence>
<dbReference type="KEGG" id="gsh:117365922"/>
<dbReference type="InterPro" id="IPR036457">
    <property type="entry name" value="PPM-type-like_dom_sf"/>
</dbReference>
<feature type="domain" description="PPM-type phosphatase" evidence="19">
    <location>
        <begin position="148"/>
        <end position="405"/>
    </location>
</feature>
<evidence type="ECO:0000256" key="16">
    <source>
        <dbReference type="ARBA" id="ARBA00070217"/>
    </source>
</evidence>
<evidence type="ECO:0000256" key="5">
    <source>
        <dbReference type="ARBA" id="ARBA00022553"/>
    </source>
</evidence>
<dbReference type="GO" id="GO:0046872">
    <property type="term" value="F:metal ion binding"/>
    <property type="evidence" value="ECO:0007669"/>
    <property type="project" value="UniProtKB-KW"/>
</dbReference>
<dbReference type="Proteomes" id="UP000515159">
    <property type="component" value="Chromosome 8"/>
</dbReference>
<evidence type="ECO:0000256" key="7">
    <source>
        <dbReference type="ARBA" id="ARBA00022723"/>
    </source>
</evidence>
<dbReference type="RefSeq" id="XP_033812766.1">
    <property type="nucleotide sequence ID" value="XM_033956875.1"/>
</dbReference>
<sequence>MASVSRKKTGCMSKEADEASRFLYLFLQEFPGPLDPEDPLPQTPQNSLLSQDEVLGEMSEVAVRLLQNRDATPLLAAALAYASVKSLLQADLSDFIKKQDSKEREEEDETTFLDAAALQYSWWNKLWEICGVWQKQLPLLNPQKCYLLVSIHAIRNTRRKMEDRHVSLPEFNHLFGFTDGLDRAYFAVFDGHGGLDAANYAATHLHINVGRHEELLANPAEALRGSFQRTDNMFLRRARRERLRSGTTGVSALIVGKWLHVAWLGDSQIMLVRQGKTLMLVDPHKPEREDERKRIEALGGCITYMGCWRVNGTLAVSRAIGDIDQKPYISAVADGASFRLMGCEDYLVLACDGFFDSVKTWMVAELVLEYLRENGGDGARTAERLVAAAKEGGSSDNITVMVVFFRDPQTILVESLAAAAGSYRTVGHSEDSLFNFFSSKEEEQGTNHMNIEENHDKIEEK</sequence>
<evidence type="ECO:0000256" key="13">
    <source>
        <dbReference type="ARBA" id="ARBA00048336"/>
    </source>
</evidence>
<evidence type="ECO:0000256" key="3">
    <source>
        <dbReference type="ARBA" id="ARBA00006702"/>
    </source>
</evidence>
<evidence type="ECO:0000256" key="4">
    <source>
        <dbReference type="ARBA" id="ARBA00013081"/>
    </source>
</evidence>
<evidence type="ECO:0000256" key="9">
    <source>
        <dbReference type="ARBA" id="ARBA00022842"/>
    </source>
</evidence>
<dbReference type="InParanoid" id="A0A6P8S8C9"/>
<dbReference type="GeneID" id="117365922"/>
<evidence type="ECO:0000256" key="8">
    <source>
        <dbReference type="ARBA" id="ARBA00022801"/>
    </source>
</evidence>
<dbReference type="InterPro" id="IPR015655">
    <property type="entry name" value="PP2C"/>
</dbReference>
<keyword evidence="9" id="KW-0460">Magnesium</keyword>
<comment type="function">
    <text evidence="14">Dephosphorylates and concomitantly deactivates CaM-kinase II activated upon autophosphorylation, and CaM-kinases IV and I activated upon phosphorylation by CaM-kinase kinase. Promotes apoptosis.</text>
</comment>
<keyword evidence="10 18" id="KW-0904">Protein phosphatase</keyword>
<organism evidence="20 21">
    <name type="scientific">Geotrypetes seraphini</name>
    <name type="common">Gaboon caecilian</name>
    <name type="synonym">Caecilia seraphini</name>
    <dbReference type="NCBI Taxonomy" id="260995"/>
    <lineage>
        <taxon>Eukaryota</taxon>
        <taxon>Metazoa</taxon>
        <taxon>Chordata</taxon>
        <taxon>Craniata</taxon>
        <taxon>Vertebrata</taxon>
        <taxon>Euteleostomi</taxon>
        <taxon>Amphibia</taxon>
        <taxon>Gymnophiona</taxon>
        <taxon>Geotrypetes</taxon>
    </lineage>
</organism>
<evidence type="ECO:0000259" key="19">
    <source>
        <dbReference type="PROSITE" id="PS51746"/>
    </source>
</evidence>
<dbReference type="PANTHER" id="PTHR13832">
    <property type="entry name" value="PROTEIN PHOSPHATASE 2C"/>
    <property type="match status" value="1"/>
</dbReference>
<dbReference type="PROSITE" id="PS51746">
    <property type="entry name" value="PPM_2"/>
    <property type="match status" value="1"/>
</dbReference>
<dbReference type="CDD" id="cd00143">
    <property type="entry name" value="PP2Cc"/>
    <property type="match status" value="1"/>
</dbReference>
<evidence type="ECO:0000256" key="2">
    <source>
        <dbReference type="ARBA" id="ARBA00001946"/>
    </source>
</evidence>
<keyword evidence="6" id="KW-0053">Apoptosis</keyword>
<dbReference type="Gene3D" id="3.60.40.10">
    <property type="entry name" value="PPM-type phosphatase domain"/>
    <property type="match status" value="1"/>
</dbReference>
<evidence type="ECO:0000256" key="12">
    <source>
        <dbReference type="ARBA" id="ARBA00047761"/>
    </source>
</evidence>
<comment type="catalytic activity">
    <reaction evidence="13">
        <text>O-phospho-L-threonyl-[protein] + H2O = L-threonyl-[protein] + phosphate</text>
        <dbReference type="Rhea" id="RHEA:47004"/>
        <dbReference type="Rhea" id="RHEA-COMP:11060"/>
        <dbReference type="Rhea" id="RHEA-COMP:11605"/>
        <dbReference type="ChEBI" id="CHEBI:15377"/>
        <dbReference type="ChEBI" id="CHEBI:30013"/>
        <dbReference type="ChEBI" id="CHEBI:43474"/>
        <dbReference type="ChEBI" id="CHEBI:61977"/>
        <dbReference type="EC" id="3.1.3.16"/>
    </reaction>
</comment>
<comment type="subunit">
    <text evidence="15">Associates with FEM1B.</text>
</comment>
<dbReference type="FunCoup" id="A0A6P8S8C9">
    <property type="interactions" value="307"/>
</dbReference>
<keyword evidence="5" id="KW-0597">Phosphoprotein</keyword>
<evidence type="ECO:0000313" key="21">
    <source>
        <dbReference type="RefSeq" id="XP_033812766.1"/>
    </source>
</evidence>
<evidence type="ECO:0000256" key="10">
    <source>
        <dbReference type="ARBA" id="ARBA00022912"/>
    </source>
</evidence>
<comment type="similarity">
    <text evidence="3 18">Belongs to the PP2C family.</text>
</comment>
<keyword evidence="8 18" id="KW-0378">Hydrolase</keyword>
<proteinExistence type="inferred from homology"/>